<feature type="compositionally biased region" description="Gly residues" evidence="1">
    <location>
        <begin position="65"/>
        <end position="75"/>
    </location>
</feature>
<evidence type="ECO:0000313" key="2">
    <source>
        <dbReference type="EMBL" id="KAK9093758.1"/>
    </source>
</evidence>
<accession>A0AAP0EQ74</accession>
<reference evidence="2 3" key="1">
    <citation type="submission" date="2024-01" db="EMBL/GenBank/DDBJ databases">
        <title>Genome assemblies of Stephania.</title>
        <authorList>
            <person name="Yang L."/>
        </authorList>
    </citation>
    <scope>NUCLEOTIDE SEQUENCE [LARGE SCALE GENOMIC DNA]</scope>
    <source>
        <strain evidence="2">JXDWG</strain>
        <tissue evidence="2">Leaf</tissue>
    </source>
</reference>
<evidence type="ECO:0000313" key="3">
    <source>
        <dbReference type="Proteomes" id="UP001419268"/>
    </source>
</evidence>
<protein>
    <submittedName>
        <fullName evidence="2">Uncharacterized protein</fullName>
    </submittedName>
</protein>
<evidence type="ECO:0000256" key="1">
    <source>
        <dbReference type="SAM" id="MobiDB-lite"/>
    </source>
</evidence>
<dbReference type="EMBL" id="JBBNAG010000011">
    <property type="protein sequence ID" value="KAK9093758.1"/>
    <property type="molecule type" value="Genomic_DNA"/>
</dbReference>
<dbReference type="Proteomes" id="UP001419268">
    <property type="component" value="Unassembled WGS sequence"/>
</dbReference>
<organism evidence="2 3">
    <name type="scientific">Stephania cephalantha</name>
    <dbReference type="NCBI Taxonomy" id="152367"/>
    <lineage>
        <taxon>Eukaryota</taxon>
        <taxon>Viridiplantae</taxon>
        <taxon>Streptophyta</taxon>
        <taxon>Embryophyta</taxon>
        <taxon>Tracheophyta</taxon>
        <taxon>Spermatophyta</taxon>
        <taxon>Magnoliopsida</taxon>
        <taxon>Ranunculales</taxon>
        <taxon>Menispermaceae</taxon>
        <taxon>Menispermoideae</taxon>
        <taxon>Cissampelideae</taxon>
        <taxon>Stephania</taxon>
    </lineage>
</organism>
<feature type="compositionally biased region" description="Basic and acidic residues" evidence="1">
    <location>
        <begin position="8"/>
        <end position="28"/>
    </location>
</feature>
<sequence length="103" mass="11232">MTRGVLGEGERAPKGRREDMKERREGDGGHGLWWLLLVGGGGKEGLEELRRRMGSPGTYREAGRTDGGNSRGGGSEMTLKGCGNALRFLSKRRERTCDDPSPN</sequence>
<name>A0AAP0EQ74_9MAGN</name>
<proteinExistence type="predicted"/>
<comment type="caution">
    <text evidence="2">The sequence shown here is derived from an EMBL/GenBank/DDBJ whole genome shotgun (WGS) entry which is preliminary data.</text>
</comment>
<feature type="region of interest" description="Disordered" evidence="1">
    <location>
        <begin position="1"/>
        <end position="28"/>
    </location>
</feature>
<gene>
    <name evidence="2" type="ORF">Scep_025227</name>
</gene>
<dbReference type="AlphaFoldDB" id="A0AAP0EQ74"/>
<keyword evidence="3" id="KW-1185">Reference proteome</keyword>
<feature type="region of interest" description="Disordered" evidence="1">
    <location>
        <begin position="53"/>
        <end position="80"/>
    </location>
</feature>